<dbReference type="EMBL" id="WNKQ01000003">
    <property type="protein sequence ID" value="KAF5852803.1"/>
    <property type="molecule type" value="Genomic_DNA"/>
</dbReference>
<evidence type="ECO:0000313" key="1">
    <source>
        <dbReference type="EMBL" id="KAF5852803.1"/>
    </source>
</evidence>
<organism evidence="1 2">
    <name type="scientific">Cochliobolus sativus</name>
    <name type="common">Common root rot and spot blotch fungus</name>
    <name type="synonym">Bipolaris sorokiniana</name>
    <dbReference type="NCBI Taxonomy" id="45130"/>
    <lineage>
        <taxon>Eukaryota</taxon>
        <taxon>Fungi</taxon>
        <taxon>Dikarya</taxon>
        <taxon>Ascomycota</taxon>
        <taxon>Pezizomycotina</taxon>
        <taxon>Dothideomycetes</taxon>
        <taxon>Pleosporomycetidae</taxon>
        <taxon>Pleosporales</taxon>
        <taxon>Pleosporineae</taxon>
        <taxon>Pleosporaceae</taxon>
        <taxon>Bipolaris</taxon>
    </lineage>
</organism>
<gene>
    <name evidence="1" type="ORF">GGP41_008208</name>
</gene>
<dbReference type="Proteomes" id="UP000624244">
    <property type="component" value="Unassembled WGS sequence"/>
</dbReference>
<name>A0A8H5ZLF3_COCSA</name>
<reference evidence="1" key="1">
    <citation type="submission" date="2019-11" db="EMBL/GenBank/DDBJ databases">
        <title>Bipolaris sorokiniana Genome sequencing.</title>
        <authorList>
            <person name="Wang H."/>
        </authorList>
    </citation>
    <scope>NUCLEOTIDE SEQUENCE</scope>
</reference>
<dbReference type="AlphaFoldDB" id="A0A8H5ZLF3"/>
<evidence type="ECO:0000313" key="2">
    <source>
        <dbReference type="Proteomes" id="UP000624244"/>
    </source>
</evidence>
<comment type="caution">
    <text evidence="1">The sequence shown here is derived from an EMBL/GenBank/DDBJ whole genome shotgun (WGS) entry which is preliminary data.</text>
</comment>
<protein>
    <submittedName>
        <fullName evidence="1">Uncharacterized protein</fullName>
    </submittedName>
</protein>
<sequence>MHLSAQVTTKQLRSKPYTQDLEDHPSITKLHFIATIFFAPSLDFASVLTTRTRHMMVAAMQCRDNRGVVGLPLAEAPAAKGHLHLHTFRHVLNNLR</sequence>
<proteinExistence type="predicted"/>
<accession>A0A8H5ZLF3</accession>